<protein>
    <submittedName>
        <fullName evidence="2">Uncharacterized protein</fullName>
    </submittedName>
</protein>
<evidence type="ECO:0000313" key="2">
    <source>
        <dbReference type="EMBL" id="KAG0296085.1"/>
    </source>
</evidence>
<organism evidence="2 3">
    <name type="scientific">Linnemannia gamsii</name>
    <dbReference type="NCBI Taxonomy" id="64522"/>
    <lineage>
        <taxon>Eukaryota</taxon>
        <taxon>Fungi</taxon>
        <taxon>Fungi incertae sedis</taxon>
        <taxon>Mucoromycota</taxon>
        <taxon>Mortierellomycotina</taxon>
        <taxon>Mortierellomycetes</taxon>
        <taxon>Mortierellales</taxon>
        <taxon>Mortierellaceae</taxon>
        <taxon>Linnemannia</taxon>
    </lineage>
</organism>
<comment type="caution">
    <text evidence="2">The sequence shown here is derived from an EMBL/GenBank/DDBJ whole genome shotgun (WGS) entry which is preliminary data.</text>
</comment>
<proteinExistence type="predicted"/>
<evidence type="ECO:0000256" key="1">
    <source>
        <dbReference type="SAM" id="MobiDB-lite"/>
    </source>
</evidence>
<dbReference type="Proteomes" id="UP001194696">
    <property type="component" value="Unassembled WGS sequence"/>
</dbReference>
<feature type="region of interest" description="Disordered" evidence="1">
    <location>
        <begin position="76"/>
        <end position="132"/>
    </location>
</feature>
<reference evidence="2 3" key="1">
    <citation type="journal article" date="2020" name="Fungal Divers.">
        <title>Resolving the Mortierellaceae phylogeny through synthesis of multi-gene phylogenetics and phylogenomics.</title>
        <authorList>
            <person name="Vandepol N."/>
            <person name="Liber J."/>
            <person name="Desiro A."/>
            <person name="Na H."/>
            <person name="Kennedy M."/>
            <person name="Barry K."/>
            <person name="Grigoriev I.V."/>
            <person name="Miller A.N."/>
            <person name="O'Donnell K."/>
            <person name="Stajich J.E."/>
            <person name="Bonito G."/>
        </authorList>
    </citation>
    <scope>NUCLEOTIDE SEQUENCE [LARGE SCALE GENOMIC DNA]</scope>
    <source>
        <strain evidence="2 3">AD045</strain>
    </source>
</reference>
<accession>A0ABQ7KDY9</accession>
<sequence>MTNQPTNNPPPGGKMTPKGKSVFAKLKNSAKRALHPSTKYDYSVVNAIAAVHVENLRILNRAGCFAPDGAIIDDSGENLGSHNGSQDGSKNSSATPRDQSPSNLASRDASDQLDSSSPTTTPSEETENTTTFFQNVPKPVFRVALPKAGHRFTSTLQLAFGQHLLSKNPSPSTSTSGLHVTSGDYVQELALVLDKAEKAWRSDVEKDSVEQDHVRWLVTRVATEFINCANKDVESIAEVVLLGSI</sequence>
<gene>
    <name evidence="2" type="ORF">BGZ96_010249</name>
</gene>
<name>A0ABQ7KDY9_9FUNG</name>
<feature type="compositionally biased region" description="Polar residues" evidence="1">
    <location>
        <begin position="78"/>
        <end position="105"/>
    </location>
</feature>
<feature type="region of interest" description="Disordered" evidence="1">
    <location>
        <begin position="1"/>
        <end position="20"/>
    </location>
</feature>
<feature type="compositionally biased region" description="Low complexity" evidence="1">
    <location>
        <begin position="115"/>
        <end position="131"/>
    </location>
</feature>
<evidence type="ECO:0000313" key="3">
    <source>
        <dbReference type="Proteomes" id="UP001194696"/>
    </source>
</evidence>
<keyword evidence="3" id="KW-1185">Reference proteome</keyword>
<dbReference type="EMBL" id="JAAAIM010000066">
    <property type="protein sequence ID" value="KAG0296085.1"/>
    <property type="molecule type" value="Genomic_DNA"/>
</dbReference>